<dbReference type="GO" id="GO:0071555">
    <property type="term" value="P:cell wall organization"/>
    <property type="evidence" value="ECO:0007669"/>
    <property type="project" value="UniProtKB-KW"/>
</dbReference>
<evidence type="ECO:0000313" key="12">
    <source>
        <dbReference type="EMBL" id="RIE16998.1"/>
    </source>
</evidence>
<dbReference type="PANTHER" id="PTHR37425">
    <property type="match status" value="1"/>
</dbReference>
<evidence type="ECO:0000256" key="11">
    <source>
        <dbReference type="ARBA" id="ARBA00093666"/>
    </source>
</evidence>
<organism evidence="12 13">
    <name type="scientific">Candidatus Cryosericum septentrionale</name>
    <dbReference type="NCBI Taxonomy" id="2290913"/>
    <lineage>
        <taxon>Bacteria</taxon>
        <taxon>Pseudomonadati</taxon>
        <taxon>Caldisericota/Cryosericota group</taxon>
        <taxon>Candidatus Cryosericota</taxon>
        <taxon>Candidatus Cryosericia</taxon>
        <taxon>Candidatus Cryosericales</taxon>
        <taxon>Candidatus Cryosericaceae</taxon>
        <taxon>Candidatus Cryosericum</taxon>
    </lineage>
</organism>
<gene>
    <name evidence="12" type="ORF">SMC1_04140</name>
</gene>
<dbReference type="RefSeq" id="WP_119085534.1">
    <property type="nucleotide sequence ID" value="NZ_QXIY01000016.1"/>
</dbReference>
<evidence type="ECO:0000256" key="7">
    <source>
        <dbReference type="ARBA" id="ARBA00022833"/>
    </source>
</evidence>
<evidence type="ECO:0000256" key="6">
    <source>
        <dbReference type="ARBA" id="ARBA00022801"/>
    </source>
</evidence>
<evidence type="ECO:0000256" key="5">
    <source>
        <dbReference type="ARBA" id="ARBA00022729"/>
    </source>
</evidence>
<dbReference type="GO" id="GO:0008237">
    <property type="term" value="F:metallopeptidase activity"/>
    <property type="evidence" value="ECO:0007669"/>
    <property type="project" value="UniProtKB-KW"/>
</dbReference>
<keyword evidence="4" id="KW-0479">Metal-binding</keyword>
<protein>
    <recommendedName>
        <fullName evidence="11">Murein endopeptidase K</fullName>
    </recommendedName>
</protein>
<dbReference type="Pfam" id="PF05951">
    <property type="entry name" value="Peptidase_M15_2"/>
    <property type="match status" value="1"/>
</dbReference>
<dbReference type="PANTHER" id="PTHR37425:SF1">
    <property type="entry name" value="OUTER MEMBRANE PROTEIN"/>
    <property type="match status" value="1"/>
</dbReference>
<keyword evidence="3" id="KW-0645">Protease</keyword>
<evidence type="ECO:0000256" key="4">
    <source>
        <dbReference type="ARBA" id="ARBA00022723"/>
    </source>
</evidence>
<evidence type="ECO:0000313" key="13">
    <source>
        <dbReference type="Proteomes" id="UP000266113"/>
    </source>
</evidence>
<reference evidence="12 13" key="1">
    <citation type="submission" date="2018-09" db="EMBL/GenBank/DDBJ databases">
        <title>Discovery and Ecogenomic Context for Candidatus Cryosericales, a Global Caldiserica Order Active in Thawing Permafrost.</title>
        <authorList>
            <person name="Martinez M.A."/>
            <person name="Woodcroft B.J."/>
            <person name="Ignacio Espinoza J.C."/>
            <person name="Zayed A."/>
            <person name="Singleton C.M."/>
            <person name="Boyd J."/>
            <person name="Li Y.-F."/>
            <person name="Purvine S."/>
            <person name="Maughan H."/>
            <person name="Hodgkins S.B."/>
            <person name="Anderson D."/>
            <person name="Sederholm M."/>
            <person name="Temperton B."/>
            <person name="Saleska S.R."/>
            <person name="Tyson G.W."/>
            <person name="Rich V.I."/>
        </authorList>
    </citation>
    <scope>NUCLEOTIDE SEQUENCE [LARGE SCALE GENOMIC DNA]</scope>
    <source>
        <strain evidence="12 13">SMC1</strain>
    </source>
</reference>
<dbReference type="Gene3D" id="3.30.1380.10">
    <property type="match status" value="1"/>
</dbReference>
<comment type="pathway">
    <text evidence="2">Cell wall biogenesis; cell wall polysaccharide biosynthesis.</text>
</comment>
<proteinExistence type="inferred from homology"/>
<keyword evidence="5" id="KW-0732">Signal</keyword>
<sequence>MVDSWIERIDYSDILVSFFLQPFNDPVRDLLDECPGNSPAKEAARGVTNYNEYLINHGKNVSRNSLHLRGIAIDFAIEGMGNNKLSGLAKSFMTGGVGKYPEFVHIDVGRVRYW</sequence>
<keyword evidence="8" id="KW-0482">Metalloprotease</keyword>
<evidence type="ECO:0000256" key="1">
    <source>
        <dbReference type="ARBA" id="ARBA00001947"/>
    </source>
</evidence>
<keyword evidence="13" id="KW-1185">Reference proteome</keyword>
<dbReference type="GO" id="GO:0006508">
    <property type="term" value="P:proteolysis"/>
    <property type="evidence" value="ECO:0007669"/>
    <property type="project" value="UniProtKB-KW"/>
</dbReference>
<keyword evidence="7" id="KW-0862">Zinc</keyword>
<keyword evidence="9" id="KW-0961">Cell wall biogenesis/degradation</keyword>
<comment type="caution">
    <text evidence="12">The sequence shown here is derived from an EMBL/GenBank/DDBJ whole genome shotgun (WGS) entry which is preliminary data.</text>
</comment>
<dbReference type="OrthoDB" id="9782994at2"/>
<dbReference type="AlphaFoldDB" id="A0A398DXV3"/>
<evidence type="ECO:0000256" key="2">
    <source>
        <dbReference type="ARBA" id="ARBA00004776"/>
    </source>
</evidence>
<evidence type="ECO:0000256" key="10">
    <source>
        <dbReference type="ARBA" id="ARBA00093448"/>
    </source>
</evidence>
<evidence type="ECO:0000256" key="3">
    <source>
        <dbReference type="ARBA" id="ARBA00022670"/>
    </source>
</evidence>
<dbReference type="GO" id="GO:0046872">
    <property type="term" value="F:metal ion binding"/>
    <property type="evidence" value="ECO:0007669"/>
    <property type="project" value="UniProtKB-KW"/>
</dbReference>
<accession>A0A398DXV3</accession>
<dbReference type="Proteomes" id="UP000266113">
    <property type="component" value="Unassembled WGS sequence"/>
</dbReference>
<dbReference type="SUPFAM" id="SSF55166">
    <property type="entry name" value="Hedgehog/DD-peptidase"/>
    <property type="match status" value="1"/>
</dbReference>
<comment type="cofactor">
    <cofactor evidence="1">
        <name>Zn(2+)</name>
        <dbReference type="ChEBI" id="CHEBI:29105"/>
    </cofactor>
</comment>
<keyword evidence="6" id="KW-0378">Hydrolase</keyword>
<evidence type="ECO:0000256" key="9">
    <source>
        <dbReference type="ARBA" id="ARBA00023316"/>
    </source>
</evidence>
<dbReference type="EMBL" id="QXIY01000016">
    <property type="protein sequence ID" value="RIE16998.1"/>
    <property type="molecule type" value="Genomic_DNA"/>
</dbReference>
<name>A0A398DXV3_9BACT</name>
<dbReference type="InterPro" id="IPR009045">
    <property type="entry name" value="Zn_M74/Hedgehog-like"/>
</dbReference>
<comment type="similarity">
    <text evidence="10">Belongs to the peptidase M15 family.</text>
</comment>
<dbReference type="InterPro" id="IPR010275">
    <property type="entry name" value="MepK"/>
</dbReference>
<evidence type="ECO:0000256" key="8">
    <source>
        <dbReference type="ARBA" id="ARBA00023049"/>
    </source>
</evidence>